<dbReference type="PANTHER" id="PTHR12526">
    <property type="entry name" value="GLYCOSYLTRANSFERASE"/>
    <property type="match status" value="1"/>
</dbReference>
<comment type="caution">
    <text evidence="1">The sequence shown here is derived from an EMBL/GenBank/DDBJ whole genome shotgun (WGS) entry which is preliminary data.</text>
</comment>
<reference evidence="1 2" key="1">
    <citation type="submission" date="2018-03" db="EMBL/GenBank/DDBJ databases">
        <title>Genomic Encyclopedia of Type Strains, Phase III (KMG-III): the genomes of soil and plant-associated and newly described type strains.</title>
        <authorList>
            <person name="Whitman W."/>
        </authorList>
    </citation>
    <scope>NUCLEOTIDE SEQUENCE [LARGE SCALE GENOMIC DNA]</scope>
    <source>
        <strain evidence="1 2">CGMCC 1.9313</strain>
    </source>
</reference>
<dbReference type="SUPFAM" id="SSF53756">
    <property type="entry name" value="UDP-Glycosyltransferase/glycogen phosphorylase"/>
    <property type="match status" value="1"/>
</dbReference>
<accession>A0A2T0U374</accession>
<evidence type="ECO:0000313" key="1">
    <source>
        <dbReference type="EMBL" id="PRY52359.1"/>
    </source>
</evidence>
<dbReference type="PANTHER" id="PTHR12526:SF630">
    <property type="entry name" value="GLYCOSYLTRANSFERASE"/>
    <property type="match status" value="1"/>
</dbReference>
<dbReference type="Pfam" id="PF13692">
    <property type="entry name" value="Glyco_trans_1_4"/>
    <property type="match status" value="1"/>
</dbReference>
<name>A0A2T0U374_9SPHI</name>
<dbReference type="Gene3D" id="3.40.50.11010">
    <property type="match status" value="1"/>
</dbReference>
<dbReference type="GO" id="GO:0016740">
    <property type="term" value="F:transferase activity"/>
    <property type="evidence" value="ECO:0007669"/>
    <property type="project" value="UniProtKB-KW"/>
</dbReference>
<dbReference type="AlphaFoldDB" id="A0A2T0U374"/>
<keyword evidence="1" id="KW-0808">Transferase</keyword>
<dbReference type="Proteomes" id="UP000238034">
    <property type="component" value="Unassembled WGS sequence"/>
</dbReference>
<gene>
    <name evidence="1" type="ORF">B0I27_106119</name>
</gene>
<sequence>MNFVFVSLQRINTDRESTSTSLAKELSKEHRVLYVNPPIDRRTLLSSEKDGYTQQHIQNIKDGKDGLVKVTENLTVLSPDKVIESINWIPSTLLFSLFNRSNNRKFASCIQRAIDKLEFESFVLINDKDMFRSFYLKEMLKPSLAVYLDRDYTLGFDYWKRHGTSLEPKLMTKSDLVVCNSMDFTRRALKYNKNSFYIGNGADLEVFDDSKVWEKPQELNAYKRPLIGYVGALNSMRIDIELIAAMAVKRGDWDFVFIGGEDDTFRSSVLHEIANVSFIEKKHTNEVPAYVKHFDVCINPQLINEITIGNFPLKIIEYLAMGKPVVATETNTMKEVFSEVTYLAVDAEGYIAAIESALAEDDEEKRASRIIFAKRYSWKSVSEILLANIKKVADDRIVVL</sequence>
<organism evidence="1 2">
    <name type="scientific">Arcticibacter pallidicorallinus</name>
    <dbReference type="NCBI Taxonomy" id="1259464"/>
    <lineage>
        <taxon>Bacteria</taxon>
        <taxon>Pseudomonadati</taxon>
        <taxon>Bacteroidota</taxon>
        <taxon>Sphingobacteriia</taxon>
        <taxon>Sphingobacteriales</taxon>
        <taxon>Sphingobacteriaceae</taxon>
        <taxon>Arcticibacter</taxon>
    </lineage>
</organism>
<protein>
    <submittedName>
        <fullName evidence="1">Glycosyl transferase family 1</fullName>
    </submittedName>
</protein>
<evidence type="ECO:0000313" key="2">
    <source>
        <dbReference type="Proteomes" id="UP000238034"/>
    </source>
</evidence>
<dbReference type="RefSeq" id="WP_106293413.1">
    <property type="nucleotide sequence ID" value="NZ_PVTH01000006.1"/>
</dbReference>
<dbReference type="EMBL" id="PVTH01000006">
    <property type="protein sequence ID" value="PRY52359.1"/>
    <property type="molecule type" value="Genomic_DNA"/>
</dbReference>
<dbReference type="OrthoDB" id="9816564at2"/>
<dbReference type="Gene3D" id="3.40.50.2000">
    <property type="entry name" value="Glycogen Phosphorylase B"/>
    <property type="match status" value="1"/>
</dbReference>
<proteinExistence type="predicted"/>
<keyword evidence="2" id="KW-1185">Reference proteome</keyword>